<feature type="region of interest" description="Disordered" evidence="8">
    <location>
        <begin position="608"/>
        <end position="673"/>
    </location>
</feature>
<evidence type="ECO:0000313" key="10">
    <source>
        <dbReference type="EMBL" id="KAL2091972.1"/>
    </source>
</evidence>
<keyword evidence="7" id="KW-0131">Cell cycle</keyword>
<dbReference type="AlphaFoldDB" id="A0ABD1JYP6"/>
<proteinExistence type="inferred from homology"/>
<reference evidence="10 11" key="1">
    <citation type="submission" date="2024-09" db="EMBL/GenBank/DDBJ databases">
        <title>A chromosome-level genome assembly of Gray's grenadier anchovy, Coilia grayii.</title>
        <authorList>
            <person name="Fu Z."/>
        </authorList>
    </citation>
    <scope>NUCLEOTIDE SEQUENCE [LARGE SCALE GENOMIC DNA]</scope>
    <source>
        <strain evidence="10">G4</strain>
        <tissue evidence="10">Muscle</tissue>
    </source>
</reference>
<evidence type="ECO:0000256" key="6">
    <source>
        <dbReference type="ARBA" id="ARBA00023242"/>
    </source>
</evidence>
<dbReference type="InterPro" id="IPR027417">
    <property type="entry name" value="P-loop_NTPase"/>
</dbReference>
<keyword evidence="11" id="KW-1185">Reference proteome</keyword>
<dbReference type="SMART" id="SM00382">
    <property type="entry name" value="AAA"/>
    <property type="match status" value="1"/>
</dbReference>
<dbReference type="InterPro" id="IPR004582">
    <property type="entry name" value="Checkpoint_prot_Rad17_Rad24"/>
</dbReference>
<comment type="caution">
    <text evidence="10">The sequence shown here is derived from an EMBL/GenBank/DDBJ whole genome shotgun (WGS) entry which is preliminary data.</text>
</comment>
<evidence type="ECO:0000256" key="1">
    <source>
        <dbReference type="ARBA" id="ARBA00004123"/>
    </source>
</evidence>
<dbReference type="CDD" id="cd18139">
    <property type="entry name" value="HLD_clamp_RarA"/>
    <property type="match status" value="1"/>
</dbReference>
<evidence type="ECO:0000256" key="2">
    <source>
        <dbReference type="ARBA" id="ARBA00006168"/>
    </source>
</evidence>
<dbReference type="Proteomes" id="UP001591681">
    <property type="component" value="Unassembled WGS sequence"/>
</dbReference>
<dbReference type="EMBL" id="JBHFQA010000010">
    <property type="protein sequence ID" value="KAL2091972.1"/>
    <property type="molecule type" value="Genomic_DNA"/>
</dbReference>
<feature type="region of interest" description="Disordered" evidence="8">
    <location>
        <begin position="360"/>
        <end position="392"/>
    </location>
</feature>
<dbReference type="GO" id="GO:0006974">
    <property type="term" value="P:DNA damage response"/>
    <property type="evidence" value="ECO:0007669"/>
    <property type="project" value="UniProtKB-KW"/>
</dbReference>
<evidence type="ECO:0000256" key="5">
    <source>
        <dbReference type="ARBA" id="ARBA00022840"/>
    </source>
</evidence>
<dbReference type="Gene3D" id="1.10.8.60">
    <property type="match status" value="1"/>
</dbReference>
<evidence type="ECO:0000313" key="11">
    <source>
        <dbReference type="Proteomes" id="UP001591681"/>
    </source>
</evidence>
<keyword evidence="5" id="KW-0067">ATP-binding</keyword>
<dbReference type="PANTHER" id="PTHR12172">
    <property type="entry name" value="CELL CYCLE CHECKPOINT PROTEIN RAD17"/>
    <property type="match status" value="1"/>
</dbReference>
<name>A0ABD1JYP6_9TELE</name>
<feature type="compositionally biased region" description="Polar residues" evidence="8">
    <location>
        <begin position="29"/>
        <end position="38"/>
    </location>
</feature>
<dbReference type="NCBIfam" id="TIGR00602">
    <property type="entry name" value="rad24"/>
    <property type="match status" value="1"/>
</dbReference>
<dbReference type="SUPFAM" id="SSF52540">
    <property type="entry name" value="P-loop containing nucleoside triphosphate hydrolases"/>
    <property type="match status" value="1"/>
</dbReference>
<feature type="domain" description="AAA+ ATPase" evidence="9">
    <location>
        <begin position="130"/>
        <end position="289"/>
    </location>
</feature>
<sequence>MSKLSLGGTASSGKLKSWVQPSFGGLIESSGQSNCSSKKGQRKTGEGKGKGQLLGSDSGSSKRSNKRRADCEASDFQSLCQEVSPTDQDEPWVDKHRPSSQAELAVHKKKIEEVENWITFHLDSKTMNKGGTILLLTGPSGCGKTATVQVLAKELNYQIQEWTNPSTLSEFRCDDSFRDAFDPHSRFNGFQGTSQTGAFQEFLLRANKYNRLQMTGDSKGTDRKVILVEDFPNQFYRNPGCLHDILRRFVKTGRCPLVFIVSDSLSGDRGSRLLFPREVQEELNISNISFNPVAPTSLMKVLSRIATSEAGKSGGRNLVPDKAALDLLCSGSSGDIRSAINSLQFSSLTDHSLEKSLWAAKKGKSAAAPKKAGPKPKAKSRSSKSADPLEESQAIGGKDASLFLFRALGRILYCKRESFEPSEAPELPEHLSEHKRDKLLVDPELVVERSHMSGEFFSLYLQQNYMDFFSDVDDVARASEYLSDADFLTAEWSSRSTMLEYGSSVATRGLIHANSARAKADCQTSVGFRPLHKPHWLLVNKKYRENCQAAQSLFISFCLPPVGLQTELVPYLAKLNNPMRNPAQIAFLQDVGHLPLRKFPGRLKLEALGDKDPGLLDEDTDGEDPARDHLHAKETTDPGPEAEPTPSCSQDAGADLPMSQPQPITSEALLDDEDLLIEEYESD</sequence>
<organism evidence="10 11">
    <name type="scientific">Coilia grayii</name>
    <name type="common">Gray's grenadier anchovy</name>
    <dbReference type="NCBI Taxonomy" id="363190"/>
    <lineage>
        <taxon>Eukaryota</taxon>
        <taxon>Metazoa</taxon>
        <taxon>Chordata</taxon>
        <taxon>Craniata</taxon>
        <taxon>Vertebrata</taxon>
        <taxon>Euteleostomi</taxon>
        <taxon>Actinopterygii</taxon>
        <taxon>Neopterygii</taxon>
        <taxon>Teleostei</taxon>
        <taxon>Clupei</taxon>
        <taxon>Clupeiformes</taxon>
        <taxon>Clupeoidei</taxon>
        <taxon>Engraulidae</taxon>
        <taxon>Coilinae</taxon>
        <taxon>Coilia</taxon>
    </lineage>
</organism>
<feature type="compositionally biased region" description="Basic and acidic residues" evidence="8">
    <location>
        <begin position="624"/>
        <end position="636"/>
    </location>
</feature>
<dbReference type="GO" id="GO:0005634">
    <property type="term" value="C:nucleus"/>
    <property type="evidence" value="ECO:0007669"/>
    <property type="project" value="UniProtKB-SubCell"/>
</dbReference>
<feature type="compositionally biased region" description="Basic residues" evidence="8">
    <location>
        <begin position="372"/>
        <end position="382"/>
    </location>
</feature>
<feature type="region of interest" description="Disordered" evidence="8">
    <location>
        <begin position="81"/>
        <end position="101"/>
    </location>
</feature>
<evidence type="ECO:0000256" key="7">
    <source>
        <dbReference type="ARBA" id="ARBA00023306"/>
    </source>
</evidence>
<comment type="subcellular location">
    <subcellularLocation>
        <location evidence="1">Nucleus</location>
    </subcellularLocation>
</comment>
<keyword evidence="3" id="KW-0547">Nucleotide-binding</keyword>
<dbReference type="InterPro" id="IPR003593">
    <property type="entry name" value="AAA+_ATPase"/>
</dbReference>
<dbReference type="Gene3D" id="3.40.50.300">
    <property type="entry name" value="P-loop containing nucleotide triphosphate hydrolases"/>
    <property type="match status" value="1"/>
</dbReference>
<evidence type="ECO:0000256" key="4">
    <source>
        <dbReference type="ARBA" id="ARBA00022763"/>
    </source>
</evidence>
<gene>
    <name evidence="10" type="ORF">ACEWY4_011770</name>
</gene>
<keyword evidence="4" id="KW-0227">DNA damage</keyword>
<feature type="region of interest" description="Disordered" evidence="8">
    <location>
        <begin position="27"/>
        <end position="69"/>
    </location>
</feature>
<dbReference type="InterPro" id="IPR018324">
    <property type="entry name" value="Rad17/Rad24_fun/met"/>
</dbReference>
<evidence type="ECO:0000256" key="3">
    <source>
        <dbReference type="ARBA" id="ARBA00022741"/>
    </source>
</evidence>
<evidence type="ECO:0000259" key="9">
    <source>
        <dbReference type="SMART" id="SM00382"/>
    </source>
</evidence>
<protein>
    <recommendedName>
        <fullName evidence="9">AAA+ ATPase domain-containing protein</fullName>
    </recommendedName>
</protein>
<dbReference type="Pfam" id="PF03215">
    <property type="entry name" value="Rad17"/>
    <property type="match status" value="1"/>
</dbReference>
<evidence type="ECO:0000256" key="8">
    <source>
        <dbReference type="SAM" id="MobiDB-lite"/>
    </source>
</evidence>
<dbReference type="PANTHER" id="PTHR12172:SF0">
    <property type="entry name" value="CELL CYCLE CHECKPOINT PROTEIN RAD17"/>
    <property type="match status" value="1"/>
</dbReference>
<dbReference type="GO" id="GO:0005524">
    <property type="term" value="F:ATP binding"/>
    <property type="evidence" value="ECO:0007669"/>
    <property type="project" value="UniProtKB-KW"/>
</dbReference>
<dbReference type="FunFam" id="3.40.50.300:FF:001661">
    <property type="entry name" value="RAD17 checkpoint clamp loader component"/>
    <property type="match status" value="1"/>
</dbReference>
<accession>A0ABD1JYP6</accession>
<keyword evidence="6" id="KW-0539">Nucleus</keyword>
<comment type="similarity">
    <text evidence="2">Belongs to the rad17/RAD24 family.</text>
</comment>